<gene>
    <name evidence="1" type="ORF">HPLM_LOCUS14121</name>
</gene>
<reference evidence="1 2" key="1">
    <citation type="submission" date="2018-11" db="EMBL/GenBank/DDBJ databases">
        <authorList>
            <consortium name="Pathogen Informatics"/>
        </authorList>
    </citation>
    <scope>NUCLEOTIDE SEQUENCE [LARGE SCALE GENOMIC DNA]</scope>
    <source>
        <strain evidence="1 2">MHpl1</strain>
    </source>
</reference>
<dbReference type="Proteomes" id="UP000268014">
    <property type="component" value="Unassembled WGS sequence"/>
</dbReference>
<proteinExistence type="predicted"/>
<protein>
    <submittedName>
        <fullName evidence="1">Uncharacterized protein</fullName>
    </submittedName>
</protein>
<evidence type="ECO:0000313" key="2">
    <source>
        <dbReference type="Proteomes" id="UP000268014"/>
    </source>
</evidence>
<evidence type="ECO:0000313" key="1">
    <source>
        <dbReference type="EMBL" id="VDO51909.1"/>
    </source>
</evidence>
<accession>A0A3P7WC02</accession>
<organism evidence="1 2">
    <name type="scientific">Haemonchus placei</name>
    <name type="common">Barber's pole worm</name>
    <dbReference type="NCBI Taxonomy" id="6290"/>
    <lineage>
        <taxon>Eukaryota</taxon>
        <taxon>Metazoa</taxon>
        <taxon>Ecdysozoa</taxon>
        <taxon>Nematoda</taxon>
        <taxon>Chromadorea</taxon>
        <taxon>Rhabditida</taxon>
        <taxon>Rhabditina</taxon>
        <taxon>Rhabditomorpha</taxon>
        <taxon>Strongyloidea</taxon>
        <taxon>Trichostrongylidae</taxon>
        <taxon>Haemonchus</taxon>
    </lineage>
</organism>
<keyword evidence="2" id="KW-1185">Reference proteome</keyword>
<name>A0A3P7WC02_HAEPC</name>
<dbReference type="AlphaFoldDB" id="A0A3P7WC02"/>
<dbReference type="EMBL" id="UZAF01018455">
    <property type="protein sequence ID" value="VDO51909.1"/>
    <property type="molecule type" value="Genomic_DNA"/>
</dbReference>
<sequence>MHFTLNFVRSGQQSFELIFNYCTLLHMITWLETRQRRIHDESLCSVPLPLCLISYEFVELVLLFFGPRLVCVFNCTPITSIRPPAHLTVSHCKS</sequence>